<organism evidence="2">
    <name type="scientific">Eresus cinnaberinus</name>
    <name type="common">Ladybird spider</name>
    <name type="synonym">Eresus kollari</name>
    <dbReference type="NCBI Taxonomy" id="175337"/>
    <lineage>
        <taxon>Eukaryota</taxon>
        <taxon>Metazoa</taxon>
        <taxon>Ecdysozoa</taxon>
        <taxon>Arthropoda</taxon>
        <taxon>Chelicerata</taxon>
        <taxon>Arachnida</taxon>
        <taxon>Araneae</taxon>
        <taxon>Araneomorphae</taxon>
        <taxon>Entelegynae</taxon>
        <taxon>Eresoidea</taxon>
        <taxon>Eresidae</taxon>
        <taxon>Eresus</taxon>
    </lineage>
</organism>
<protein>
    <submittedName>
        <fullName evidence="2">U11-Eretoxin-Ek1bv_1</fullName>
    </submittedName>
</protein>
<evidence type="ECO:0000313" key="2">
    <source>
        <dbReference type="EMBL" id="SNX36540.1"/>
    </source>
</evidence>
<reference evidence="2" key="1">
    <citation type="submission" date="2017-05" db="EMBL/GenBank/DDBJ databases">
        <authorList>
            <person name="Song R."/>
            <person name="Chenine A.L."/>
            <person name="Ruprecht R.M."/>
        </authorList>
    </citation>
    <scope>NUCLEOTIDE SEQUENCE</scope>
</reference>
<reference evidence="2" key="2">
    <citation type="submission" date="2017-10" db="EMBL/GenBank/DDBJ databases">
        <title>Unravelling the molecular evolution of spider venoms.</title>
        <authorList>
            <person name="Pineda S."/>
        </authorList>
    </citation>
    <scope>NUCLEOTIDE SEQUENCE</scope>
</reference>
<dbReference type="AlphaFoldDB" id="A0A2D0PCT8"/>
<keyword evidence="1" id="KW-0732">Signal</keyword>
<feature type="signal peptide" evidence="1">
    <location>
        <begin position="1"/>
        <end position="21"/>
    </location>
</feature>
<evidence type="ECO:0000256" key="1">
    <source>
        <dbReference type="SAM" id="SignalP"/>
    </source>
</evidence>
<sequence>MVSHMTSIVLLFALFLGLAECAKCPYAKFTPQHSFCKDPNPKCTILERGLQPAHKQRLSRLTQHVQKEEKLDVR</sequence>
<proteinExistence type="predicted"/>
<feature type="chain" id="PRO_5012248858" evidence="1">
    <location>
        <begin position="22"/>
        <end position="74"/>
    </location>
</feature>
<accession>A0A2D0PCT8</accession>
<dbReference type="EMBL" id="HAHE01000472">
    <property type="protein sequence ID" value="SNX36540.1"/>
    <property type="molecule type" value="Transcribed_RNA"/>
</dbReference>
<name>A0A2D0PCT8_ERECI</name>